<evidence type="ECO:0000313" key="3">
    <source>
        <dbReference type="Proteomes" id="UP000095209"/>
    </source>
</evidence>
<dbReference type="OrthoDB" id="2989832at2"/>
<sequence>MNWKNTLLGVSIGAAAGVWAYSQSKKPLSAEQALRSAKEALKENGPVDGSWIHMAPESIKKNGLTYSVYRGGISRLVEDDLKQEEFLVDANTGTIVDVL</sequence>
<dbReference type="AlphaFoldDB" id="A0A1E5LCH3"/>
<evidence type="ECO:0000259" key="1">
    <source>
        <dbReference type="Pfam" id="PF03413"/>
    </source>
</evidence>
<dbReference type="Pfam" id="PF03413">
    <property type="entry name" value="PepSY"/>
    <property type="match status" value="1"/>
</dbReference>
<evidence type="ECO:0000313" key="2">
    <source>
        <dbReference type="EMBL" id="OEH91776.1"/>
    </source>
</evidence>
<gene>
    <name evidence="2" type="ORF">BFG57_03280</name>
</gene>
<organism evidence="2 3">
    <name type="scientific">Bacillus solimangrovi</name>
    <dbReference type="NCBI Taxonomy" id="1305675"/>
    <lineage>
        <taxon>Bacteria</taxon>
        <taxon>Bacillati</taxon>
        <taxon>Bacillota</taxon>
        <taxon>Bacilli</taxon>
        <taxon>Bacillales</taxon>
        <taxon>Bacillaceae</taxon>
        <taxon>Bacillus</taxon>
    </lineage>
</organism>
<comment type="caution">
    <text evidence="2">The sequence shown here is derived from an EMBL/GenBank/DDBJ whole genome shotgun (WGS) entry which is preliminary data.</text>
</comment>
<dbReference type="InterPro" id="IPR025711">
    <property type="entry name" value="PepSY"/>
</dbReference>
<dbReference type="EMBL" id="MJEH01000044">
    <property type="protein sequence ID" value="OEH91776.1"/>
    <property type="molecule type" value="Genomic_DNA"/>
</dbReference>
<protein>
    <submittedName>
        <fullName evidence="2">Peptidase M4</fullName>
    </submittedName>
</protein>
<dbReference type="Proteomes" id="UP000095209">
    <property type="component" value="Unassembled WGS sequence"/>
</dbReference>
<accession>A0A1E5LCH3</accession>
<keyword evidence="3" id="KW-1185">Reference proteome</keyword>
<reference evidence="2 3" key="1">
    <citation type="submission" date="2016-08" db="EMBL/GenBank/DDBJ databases">
        <title>Genome of Bacillus solimangrovi GH2-4.</title>
        <authorList>
            <person name="Lim S."/>
            <person name="Kim B.-C."/>
        </authorList>
    </citation>
    <scope>NUCLEOTIDE SEQUENCE [LARGE SCALE GENOMIC DNA]</scope>
    <source>
        <strain evidence="2 3">GH2-4</strain>
    </source>
</reference>
<dbReference type="RefSeq" id="WP_069718061.1">
    <property type="nucleotide sequence ID" value="NZ_MJEH01000044.1"/>
</dbReference>
<dbReference type="STRING" id="1305675.BFG57_03280"/>
<name>A0A1E5LCH3_9BACI</name>
<proteinExistence type="predicted"/>
<feature type="domain" description="PepSY" evidence="1">
    <location>
        <begin position="27"/>
        <end position="98"/>
    </location>
</feature>